<evidence type="ECO:0000256" key="5">
    <source>
        <dbReference type="ARBA" id="ARBA00023004"/>
    </source>
</evidence>
<dbReference type="GO" id="GO:0006744">
    <property type="term" value="P:ubiquinone biosynthetic process"/>
    <property type="evidence" value="ECO:0007669"/>
    <property type="project" value="UniProtKB-UniRule"/>
</dbReference>
<dbReference type="SUPFAM" id="SSF47240">
    <property type="entry name" value="Ferritin-like"/>
    <property type="match status" value="1"/>
</dbReference>
<dbReference type="STRING" id="6832.A0A553PI35"/>
<evidence type="ECO:0000256" key="7">
    <source>
        <dbReference type="ARBA" id="ARBA00023136"/>
    </source>
</evidence>
<dbReference type="EC" id="1.14.99.60" evidence="8"/>
<feature type="binding site" evidence="8">
    <location>
        <position position="168"/>
    </location>
    <ligand>
        <name>Fe cation</name>
        <dbReference type="ChEBI" id="CHEBI:24875"/>
        <label>2</label>
    </ligand>
</feature>
<reference evidence="9 10" key="1">
    <citation type="journal article" date="2018" name="Nat. Ecol. Evol.">
        <title>Genomic signatures of mitonuclear coevolution across populations of Tigriopus californicus.</title>
        <authorList>
            <person name="Barreto F.S."/>
            <person name="Watson E.T."/>
            <person name="Lima T.G."/>
            <person name="Willett C.S."/>
            <person name="Edmands S."/>
            <person name="Li W."/>
            <person name="Burton R.S."/>
        </authorList>
    </citation>
    <scope>NUCLEOTIDE SEQUENCE [LARGE SCALE GENOMIC DNA]</scope>
    <source>
        <strain evidence="9 10">San Diego</strain>
    </source>
</reference>
<dbReference type="GO" id="GO:0005634">
    <property type="term" value="C:nucleus"/>
    <property type="evidence" value="ECO:0007669"/>
    <property type="project" value="TreeGrafter"/>
</dbReference>
<comment type="cofactor">
    <cofactor evidence="8">
        <name>Fe cation</name>
        <dbReference type="ChEBI" id="CHEBI:24875"/>
    </cofactor>
    <text evidence="8">Binds 2 iron ions per subunit.</text>
</comment>
<evidence type="ECO:0000256" key="2">
    <source>
        <dbReference type="ARBA" id="ARBA00022688"/>
    </source>
</evidence>
<keyword evidence="8" id="KW-0999">Mitochondrion inner membrane</keyword>
<name>A0A553PI35_TIGCA</name>
<dbReference type="GO" id="GO:0008682">
    <property type="term" value="F:3-demethoxyubiquinol 3-hydroxylase activity"/>
    <property type="evidence" value="ECO:0007669"/>
    <property type="project" value="UniProtKB-EC"/>
</dbReference>
<dbReference type="AlphaFoldDB" id="A0A553PI35"/>
<dbReference type="GO" id="GO:2000377">
    <property type="term" value="P:regulation of reactive oxygen species metabolic process"/>
    <property type="evidence" value="ECO:0007669"/>
    <property type="project" value="TreeGrafter"/>
</dbReference>
<dbReference type="GO" id="GO:0008340">
    <property type="term" value="P:determination of adult lifespan"/>
    <property type="evidence" value="ECO:0007669"/>
    <property type="project" value="TreeGrafter"/>
</dbReference>
<dbReference type="InterPro" id="IPR009078">
    <property type="entry name" value="Ferritin-like_SF"/>
</dbReference>
<dbReference type="InterPro" id="IPR011566">
    <property type="entry name" value="Ubq_synth_Coq7"/>
</dbReference>
<dbReference type="UniPathway" id="UPA00232"/>
<sequence>MAVTPSTRLLFPGPGSRFHSIRSVHGPRARTAQRKAMVDRFLRVDHAGEYGADRIYAGQLAVLGRHSETGRLVEHMWEQEKEHLATFNRFLPRYRARPTVLLPFWHVAGYALGAGTALLGKEAAMACTVAVESSITEHYNDQIRELLEDEPEVHKELIQTITQFRNEEQEHHDIGLEQDAEQAPMYEALTSVIKVGCKTAIWLSERV</sequence>
<dbReference type="Proteomes" id="UP000318571">
    <property type="component" value="Chromosome 5"/>
</dbReference>
<evidence type="ECO:0000313" key="9">
    <source>
        <dbReference type="EMBL" id="TRY77348.1"/>
    </source>
</evidence>
<comment type="catalytic activity">
    <reaction evidence="8">
        <text>a 5-methoxy-2-methyl-3-(all-trans-polyprenyl)benzene-1,4-diol + AH2 + O2 = a 3-demethylubiquinol + A + H2O</text>
        <dbReference type="Rhea" id="RHEA:50908"/>
        <dbReference type="Rhea" id="RHEA-COMP:10859"/>
        <dbReference type="Rhea" id="RHEA-COMP:10914"/>
        <dbReference type="ChEBI" id="CHEBI:13193"/>
        <dbReference type="ChEBI" id="CHEBI:15377"/>
        <dbReference type="ChEBI" id="CHEBI:15379"/>
        <dbReference type="ChEBI" id="CHEBI:17499"/>
        <dbReference type="ChEBI" id="CHEBI:84167"/>
        <dbReference type="ChEBI" id="CHEBI:84422"/>
        <dbReference type="EC" id="1.14.99.60"/>
    </reaction>
</comment>
<comment type="similarity">
    <text evidence="8">Belongs to the COQ7 family.</text>
</comment>
<comment type="function">
    <text evidence="8">Catalyzes the hydroxylation of 2-polyprenyl-3-methyl-6-methoxy-1,4-benzoquinol (DMQH2) during ubiquinone biosynthesis. Has also a structural role in the COQ enzyme complex, stabilizing other COQ polypeptides. Involved in lifespan determination in a ubiquinone-independent manner.</text>
</comment>
<feature type="binding site" evidence="8">
    <location>
        <position position="80"/>
    </location>
    <ligand>
        <name>Fe cation</name>
        <dbReference type="ChEBI" id="CHEBI:24875"/>
        <label>1</label>
    </ligand>
</feature>
<comment type="caution">
    <text evidence="9">The sequence shown here is derived from an EMBL/GenBank/DDBJ whole genome shotgun (WGS) entry which is preliminary data.</text>
</comment>
<comment type="subunit">
    <text evidence="8">Component of a multi-subunit COQ enzyme complex.</text>
</comment>
<accession>A0A553PI35</accession>
<dbReference type="EMBL" id="VCGU01000004">
    <property type="protein sequence ID" value="TRY77348.1"/>
    <property type="molecule type" value="Genomic_DNA"/>
</dbReference>
<feature type="binding site" evidence="8">
    <location>
        <position position="171"/>
    </location>
    <ligand>
        <name>Fe cation</name>
        <dbReference type="ChEBI" id="CHEBI:24875"/>
        <label>2</label>
    </ligand>
</feature>
<dbReference type="CDD" id="cd01042">
    <property type="entry name" value="DMQH"/>
    <property type="match status" value="1"/>
</dbReference>
<dbReference type="PANTHER" id="PTHR11237:SF4">
    <property type="entry name" value="5-DEMETHOXYUBIQUINONE HYDROXYLASE, MITOCHONDRIAL"/>
    <property type="match status" value="1"/>
</dbReference>
<comment type="subcellular location">
    <subcellularLocation>
        <location evidence="8">Mitochondrion inner membrane</location>
        <topology evidence="8">Peripheral membrane protein</topology>
        <orientation evidence="8">Matrix side</orientation>
    </subcellularLocation>
</comment>
<proteinExistence type="inferred from homology"/>
<dbReference type="Pfam" id="PF03232">
    <property type="entry name" value="COQ7"/>
    <property type="match status" value="1"/>
</dbReference>
<dbReference type="HAMAP" id="MF_01658">
    <property type="entry name" value="COQ7"/>
    <property type="match status" value="1"/>
</dbReference>
<keyword evidence="7 8" id="KW-0472">Membrane</keyword>
<evidence type="ECO:0000256" key="4">
    <source>
        <dbReference type="ARBA" id="ARBA00023002"/>
    </source>
</evidence>
<keyword evidence="3 8" id="KW-0479">Metal-binding</keyword>
<feature type="binding site" evidence="8">
    <location>
        <position position="80"/>
    </location>
    <ligand>
        <name>Fe cation</name>
        <dbReference type="ChEBI" id="CHEBI:24875"/>
        <label>2</label>
    </ligand>
</feature>
<comment type="pathway">
    <text evidence="1 8">Cofactor biosynthesis; ubiquinone biosynthesis.</text>
</comment>
<dbReference type="OMA" id="WSTAVMG"/>
<dbReference type="PANTHER" id="PTHR11237">
    <property type="entry name" value="COENZYME Q10 BIOSYNTHESIS PROTEIN 7"/>
    <property type="match status" value="1"/>
</dbReference>
<keyword evidence="6 8" id="KW-0503">Monooxygenase</keyword>
<dbReference type="GO" id="GO:0046872">
    <property type="term" value="F:metal ion binding"/>
    <property type="evidence" value="ECO:0007669"/>
    <property type="project" value="UniProtKB-KW"/>
</dbReference>
<evidence type="ECO:0000313" key="10">
    <source>
        <dbReference type="Proteomes" id="UP000318571"/>
    </source>
</evidence>
<evidence type="ECO:0000256" key="1">
    <source>
        <dbReference type="ARBA" id="ARBA00004749"/>
    </source>
</evidence>
<evidence type="ECO:0000256" key="6">
    <source>
        <dbReference type="ARBA" id="ARBA00023033"/>
    </source>
</evidence>
<dbReference type="GO" id="GO:0010468">
    <property type="term" value="P:regulation of gene expression"/>
    <property type="evidence" value="ECO:0007669"/>
    <property type="project" value="TreeGrafter"/>
</dbReference>
<keyword evidence="8" id="KW-0496">Mitochondrion</keyword>
<feature type="binding site" evidence="8">
    <location>
        <position position="49"/>
    </location>
    <ligand>
        <name>Fe cation</name>
        <dbReference type="ChEBI" id="CHEBI:24875"/>
        <label>1</label>
    </ligand>
</feature>
<keyword evidence="5 8" id="KW-0408">Iron</keyword>
<keyword evidence="2 8" id="KW-0831">Ubiquinone biosynthesis</keyword>
<dbReference type="GO" id="GO:0016709">
    <property type="term" value="F:oxidoreductase activity, acting on paired donors, with incorporation or reduction of molecular oxygen, NAD(P)H as one donor, and incorporation of one atom of oxygen"/>
    <property type="evidence" value="ECO:0007669"/>
    <property type="project" value="UniProtKB-UniRule"/>
</dbReference>
<feature type="binding site" evidence="8">
    <location>
        <position position="83"/>
    </location>
    <ligand>
        <name>Fe cation</name>
        <dbReference type="ChEBI" id="CHEBI:24875"/>
        <label>1</label>
    </ligand>
</feature>
<dbReference type="GO" id="GO:0031314">
    <property type="term" value="C:extrinsic component of mitochondrial inner membrane"/>
    <property type="evidence" value="ECO:0007669"/>
    <property type="project" value="UniProtKB-UniRule"/>
</dbReference>
<feature type="binding site" evidence="8">
    <location>
        <position position="132"/>
    </location>
    <ligand>
        <name>Fe cation</name>
        <dbReference type="ChEBI" id="CHEBI:24875"/>
        <label>2</label>
    </ligand>
</feature>
<protein>
    <recommendedName>
        <fullName evidence="8">5-demethoxyubiquinone hydroxylase, mitochondrial</fullName>
        <shortName evidence="8">DMQ hydroxylase</shortName>
        <ecNumber evidence="8">1.14.99.60</ecNumber>
    </recommendedName>
    <alternativeName>
        <fullName evidence="8">Ubiquinone biosynthesis monooxygenase COQ7</fullName>
    </alternativeName>
</protein>
<feature type="binding site" evidence="8">
    <location>
        <position position="168"/>
    </location>
    <ligand>
        <name>Fe cation</name>
        <dbReference type="ChEBI" id="CHEBI:24875"/>
        <label>1</label>
    </ligand>
</feature>
<keyword evidence="10" id="KW-1185">Reference proteome</keyword>
<evidence type="ECO:0000256" key="3">
    <source>
        <dbReference type="ARBA" id="ARBA00022723"/>
    </source>
</evidence>
<organism evidence="9 10">
    <name type="scientific">Tigriopus californicus</name>
    <name type="common">Marine copepod</name>
    <dbReference type="NCBI Taxonomy" id="6832"/>
    <lineage>
        <taxon>Eukaryota</taxon>
        <taxon>Metazoa</taxon>
        <taxon>Ecdysozoa</taxon>
        <taxon>Arthropoda</taxon>
        <taxon>Crustacea</taxon>
        <taxon>Multicrustacea</taxon>
        <taxon>Hexanauplia</taxon>
        <taxon>Copepoda</taxon>
        <taxon>Harpacticoida</taxon>
        <taxon>Harpacticidae</taxon>
        <taxon>Tigriopus</taxon>
    </lineage>
</organism>
<gene>
    <name evidence="9" type="ORF">TCAL_12478</name>
</gene>
<dbReference type="OrthoDB" id="275371at2759"/>
<evidence type="ECO:0000256" key="8">
    <source>
        <dbReference type="HAMAP-Rule" id="MF_03194"/>
    </source>
</evidence>
<keyword evidence="4 8" id="KW-0560">Oxidoreductase</keyword>